<comment type="similarity">
    <text evidence="3">Belongs to the purine nucleoside phosphorylase YfiH/LACC1 family.</text>
</comment>
<gene>
    <name evidence="12" type="ORF">IEQ44_00965</name>
</gene>
<comment type="catalytic activity">
    <reaction evidence="10">
        <text>adenosine + phosphate = alpha-D-ribose 1-phosphate + adenine</text>
        <dbReference type="Rhea" id="RHEA:27642"/>
        <dbReference type="ChEBI" id="CHEBI:16335"/>
        <dbReference type="ChEBI" id="CHEBI:16708"/>
        <dbReference type="ChEBI" id="CHEBI:43474"/>
        <dbReference type="ChEBI" id="CHEBI:57720"/>
        <dbReference type="EC" id="2.4.2.1"/>
    </reaction>
    <physiologicalReaction direction="left-to-right" evidence="10">
        <dbReference type="Rhea" id="RHEA:27643"/>
    </physiologicalReaction>
</comment>
<evidence type="ECO:0000256" key="1">
    <source>
        <dbReference type="ARBA" id="ARBA00000553"/>
    </source>
</evidence>
<keyword evidence="7" id="KW-0862">Zinc</keyword>
<dbReference type="InterPro" id="IPR038371">
    <property type="entry name" value="Cu_polyphenol_OxRdtase_sf"/>
</dbReference>
<dbReference type="InterPro" id="IPR011324">
    <property type="entry name" value="Cytotoxic_necrot_fac-like_cat"/>
</dbReference>
<evidence type="ECO:0000313" key="13">
    <source>
        <dbReference type="Proteomes" id="UP000756387"/>
    </source>
</evidence>
<keyword evidence="6" id="KW-0378">Hydrolase</keyword>
<organism evidence="12 13">
    <name type="scientific">Nocardioides malaquae</name>
    <dbReference type="NCBI Taxonomy" id="2773426"/>
    <lineage>
        <taxon>Bacteria</taxon>
        <taxon>Bacillati</taxon>
        <taxon>Actinomycetota</taxon>
        <taxon>Actinomycetes</taxon>
        <taxon>Propionibacteriales</taxon>
        <taxon>Nocardioidaceae</taxon>
        <taxon>Nocardioides</taxon>
    </lineage>
</organism>
<comment type="function">
    <text evidence="2">Purine nucleoside enzyme that catalyzes the phosphorolysis of adenosine and inosine nucleosides, yielding D-ribose 1-phosphate and the respective free bases, adenine and hypoxanthine. Also catalyzes the phosphorolysis of S-methyl-5'-thioadenosine into adenine and S-methyl-5-thio-alpha-D-ribose 1-phosphate. Also has adenosine deaminase activity.</text>
</comment>
<evidence type="ECO:0000256" key="8">
    <source>
        <dbReference type="ARBA" id="ARBA00023008"/>
    </source>
</evidence>
<evidence type="ECO:0000256" key="4">
    <source>
        <dbReference type="ARBA" id="ARBA00022679"/>
    </source>
</evidence>
<sequence length="231" mass="24139">MFTARRTWTDESTSTTVQVAFTDASVDVREGASCDPLRLEADLSRLEAAIGAGIARMHQVHGADVAHVRDAAGVPTADALTTDVPGLALMTRAADCVPVLLAAPREGMVGAVHAGREGVLRGVVHAAVEALRRRGATRLRAWVGPHVCGGCYEVPEEMRAQVAEAVPAAAAHTTWGTSSLDLGAGVRAQLDALDVEHEDVGGCTLEDDLLWSHRRQGAAAGRMAGLVWVAA</sequence>
<dbReference type="Gene3D" id="3.60.140.10">
    <property type="entry name" value="CNF1/YfiH-like putative cysteine hydrolases"/>
    <property type="match status" value="1"/>
</dbReference>
<dbReference type="RefSeq" id="WP_193636548.1">
    <property type="nucleotide sequence ID" value="NZ_JADCSA010000001.1"/>
</dbReference>
<evidence type="ECO:0000256" key="2">
    <source>
        <dbReference type="ARBA" id="ARBA00003215"/>
    </source>
</evidence>
<dbReference type="PANTHER" id="PTHR30616">
    <property type="entry name" value="UNCHARACTERIZED PROTEIN YFIH"/>
    <property type="match status" value="1"/>
</dbReference>
<evidence type="ECO:0000256" key="11">
    <source>
        <dbReference type="ARBA" id="ARBA00049893"/>
    </source>
</evidence>
<proteinExistence type="inferred from homology"/>
<evidence type="ECO:0000256" key="9">
    <source>
        <dbReference type="ARBA" id="ARBA00047989"/>
    </source>
</evidence>
<evidence type="ECO:0000256" key="10">
    <source>
        <dbReference type="ARBA" id="ARBA00048968"/>
    </source>
</evidence>
<dbReference type="Pfam" id="PF02578">
    <property type="entry name" value="Cu-oxidase_4"/>
    <property type="match status" value="1"/>
</dbReference>
<evidence type="ECO:0000256" key="5">
    <source>
        <dbReference type="ARBA" id="ARBA00022723"/>
    </source>
</evidence>
<keyword evidence="4" id="KW-0808">Transferase</keyword>
<dbReference type="EMBL" id="JADCSA010000001">
    <property type="protein sequence ID" value="MBE7323221.1"/>
    <property type="molecule type" value="Genomic_DNA"/>
</dbReference>
<evidence type="ECO:0000256" key="7">
    <source>
        <dbReference type="ARBA" id="ARBA00022833"/>
    </source>
</evidence>
<evidence type="ECO:0000313" key="12">
    <source>
        <dbReference type="EMBL" id="MBE7323221.1"/>
    </source>
</evidence>
<evidence type="ECO:0000256" key="6">
    <source>
        <dbReference type="ARBA" id="ARBA00022801"/>
    </source>
</evidence>
<reference evidence="12 13" key="1">
    <citation type="submission" date="2020-10" db="EMBL/GenBank/DDBJ databases">
        <title>Nocardioides sp. isolated from sludge.</title>
        <authorList>
            <person name="Zhang X."/>
        </authorList>
    </citation>
    <scope>NUCLEOTIDE SEQUENCE [LARGE SCALE GENOMIC DNA]</scope>
    <source>
        <strain evidence="12 13">Y6</strain>
    </source>
</reference>
<comment type="caution">
    <text evidence="12">The sequence shown here is derived from an EMBL/GenBank/DDBJ whole genome shotgun (WGS) entry which is preliminary data.</text>
</comment>
<name>A0ABR9RNT3_9ACTN</name>
<dbReference type="Proteomes" id="UP000756387">
    <property type="component" value="Unassembled WGS sequence"/>
</dbReference>
<dbReference type="CDD" id="cd16833">
    <property type="entry name" value="YfiH"/>
    <property type="match status" value="1"/>
</dbReference>
<comment type="catalytic activity">
    <reaction evidence="9">
        <text>adenosine + H2O + H(+) = inosine + NH4(+)</text>
        <dbReference type="Rhea" id="RHEA:24408"/>
        <dbReference type="ChEBI" id="CHEBI:15377"/>
        <dbReference type="ChEBI" id="CHEBI:15378"/>
        <dbReference type="ChEBI" id="CHEBI:16335"/>
        <dbReference type="ChEBI" id="CHEBI:17596"/>
        <dbReference type="ChEBI" id="CHEBI:28938"/>
        <dbReference type="EC" id="3.5.4.4"/>
    </reaction>
    <physiologicalReaction direction="left-to-right" evidence="9">
        <dbReference type="Rhea" id="RHEA:24409"/>
    </physiologicalReaction>
</comment>
<keyword evidence="13" id="KW-1185">Reference proteome</keyword>
<comment type="catalytic activity">
    <reaction evidence="1">
        <text>inosine + phosphate = alpha-D-ribose 1-phosphate + hypoxanthine</text>
        <dbReference type="Rhea" id="RHEA:27646"/>
        <dbReference type="ChEBI" id="CHEBI:17368"/>
        <dbReference type="ChEBI" id="CHEBI:17596"/>
        <dbReference type="ChEBI" id="CHEBI:43474"/>
        <dbReference type="ChEBI" id="CHEBI:57720"/>
        <dbReference type="EC" id="2.4.2.1"/>
    </reaction>
    <physiologicalReaction direction="left-to-right" evidence="1">
        <dbReference type="Rhea" id="RHEA:27647"/>
    </physiologicalReaction>
</comment>
<dbReference type="SUPFAM" id="SSF64438">
    <property type="entry name" value="CNF1/YfiH-like putative cysteine hydrolases"/>
    <property type="match status" value="1"/>
</dbReference>
<keyword evidence="8" id="KW-0186">Copper</keyword>
<dbReference type="InterPro" id="IPR003730">
    <property type="entry name" value="Cu_polyphenol_OxRdtase"/>
</dbReference>
<protein>
    <submittedName>
        <fullName evidence="12">Polyphenol oxidase family protein</fullName>
    </submittedName>
</protein>
<comment type="catalytic activity">
    <reaction evidence="11">
        <text>S-methyl-5'-thioadenosine + phosphate = 5-(methylsulfanyl)-alpha-D-ribose 1-phosphate + adenine</text>
        <dbReference type="Rhea" id="RHEA:11852"/>
        <dbReference type="ChEBI" id="CHEBI:16708"/>
        <dbReference type="ChEBI" id="CHEBI:17509"/>
        <dbReference type="ChEBI" id="CHEBI:43474"/>
        <dbReference type="ChEBI" id="CHEBI:58533"/>
        <dbReference type="EC" id="2.4.2.28"/>
    </reaction>
    <physiologicalReaction direction="left-to-right" evidence="11">
        <dbReference type="Rhea" id="RHEA:11853"/>
    </physiologicalReaction>
</comment>
<accession>A0ABR9RNT3</accession>
<dbReference type="PANTHER" id="PTHR30616:SF2">
    <property type="entry name" value="PURINE NUCLEOSIDE PHOSPHORYLASE LACC1"/>
    <property type="match status" value="1"/>
</dbReference>
<evidence type="ECO:0000256" key="3">
    <source>
        <dbReference type="ARBA" id="ARBA00007353"/>
    </source>
</evidence>
<keyword evidence="5" id="KW-0479">Metal-binding</keyword>